<dbReference type="GO" id="GO:0005634">
    <property type="term" value="C:nucleus"/>
    <property type="evidence" value="ECO:0007669"/>
    <property type="project" value="UniProtKB-SubCell"/>
</dbReference>
<name>A0A1D1YRD2_9ARAE</name>
<dbReference type="InterPro" id="IPR050390">
    <property type="entry name" value="C5-Methyltransferase"/>
</dbReference>
<dbReference type="InterPro" id="IPR030380">
    <property type="entry name" value="SAM_MeTfrase_DRM"/>
</dbReference>
<keyword evidence="8" id="KW-0539">Nucleus</keyword>
<keyword evidence="3 10" id="KW-0489">Methyltransferase</keyword>
<dbReference type="InterPro" id="IPR001525">
    <property type="entry name" value="C5_MeTfrase"/>
</dbReference>
<dbReference type="Pfam" id="PF00145">
    <property type="entry name" value="DNA_methylase"/>
    <property type="match status" value="1"/>
</dbReference>
<evidence type="ECO:0000256" key="2">
    <source>
        <dbReference type="ARBA" id="ARBA00011975"/>
    </source>
</evidence>
<reference evidence="10" key="1">
    <citation type="submission" date="2015-07" db="EMBL/GenBank/DDBJ databases">
        <title>Transcriptome Assembly of Anthurium amnicola.</title>
        <authorList>
            <person name="Suzuki J."/>
        </authorList>
    </citation>
    <scope>NUCLEOTIDE SEQUENCE</scope>
</reference>
<evidence type="ECO:0000256" key="8">
    <source>
        <dbReference type="ARBA" id="ARBA00023242"/>
    </source>
</evidence>
<dbReference type="PANTHER" id="PTHR23068:SF11">
    <property type="entry name" value="INACTIVE DNA (CYTOSINE-5)-METHYLTRANSFERASE DRM3-RELATED"/>
    <property type="match status" value="1"/>
</dbReference>
<keyword evidence="7" id="KW-0238">DNA-binding</keyword>
<organism evidence="10">
    <name type="scientific">Anthurium amnicola</name>
    <dbReference type="NCBI Taxonomy" id="1678845"/>
    <lineage>
        <taxon>Eukaryota</taxon>
        <taxon>Viridiplantae</taxon>
        <taxon>Streptophyta</taxon>
        <taxon>Embryophyta</taxon>
        <taxon>Tracheophyta</taxon>
        <taxon>Spermatophyta</taxon>
        <taxon>Magnoliopsida</taxon>
        <taxon>Liliopsida</taxon>
        <taxon>Araceae</taxon>
        <taxon>Pothoideae</taxon>
        <taxon>Potheae</taxon>
        <taxon>Anthurium</taxon>
    </lineage>
</organism>
<dbReference type="PANTHER" id="PTHR23068">
    <property type="entry name" value="DNA CYTOSINE-5- -METHYLTRANSFERASE 3-RELATED"/>
    <property type="match status" value="1"/>
</dbReference>
<keyword evidence="4 10" id="KW-0808">Transferase</keyword>
<dbReference type="SUPFAM" id="SSF53335">
    <property type="entry name" value="S-adenosyl-L-methionine-dependent methyltransferases"/>
    <property type="match status" value="2"/>
</dbReference>
<evidence type="ECO:0000256" key="6">
    <source>
        <dbReference type="ARBA" id="ARBA00022737"/>
    </source>
</evidence>
<evidence type="ECO:0000256" key="7">
    <source>
        <dbReference type="ARBA" id="ARBA00023125"/>
    </source>
</evidence>
<evidence type="ECO:0000256" key="4">
    <source>
        <dbReference type="ARBA" id="ARBA00022679"/>
    </source>
</evidence>
<sequence length="747" mass="83255">MAKIEELKGDERTSNVKIEIETLSQVGASTSALPSSVAVCKTEGNLPSSSSCHLKSYFIGMGFSPALVEKVIMEHGEEDADSLLETLLAHSALEKNSSTNSLCNLLNPDVEGDDSSSELFTSDEELDEPLNLDADKKSSLVAMNFSLEEIEVAIKYLGENAPLPELIDLIIAAQTAESSGDKSINESVGILGRCKETALEALFGTRDSTLRLLDMGFTEQEISSAIDRFGSEVPTSELADSIFANRIAHNFVKEEKDSSDGSSNHSCQNQNEWSSLCHVKEECQDFFCATEIGKTATNSNDDIDDYKDILPGIMGASVHDKTEGCSKRIFSAAEMQQDTTPSLDSAVCDHKEFQKGKRIKHVSECDNSTFYGSEARVNKSDDLPYETPHLYKGLNYFSKGFHRVDEREPHITKHSIHPLMSKPPFFFYGNVVDVSRETWRKLSQFLYGIEPEHANTQFFSAFIRKEGYLHNLPAGNRFHILPKPPMTIEDALSHTKRWWPSWDTRKQFSCISPDTVGVAHICKRLEKMLMDSRGILSREQQMDTLHQCKTLNLVWVGEHRLSPIEPGQVEHILGYPVQHTQIQGLEQGDRLRALKCCFQTDTLGYHVSVLKQMYPSGLRVLSIFSGIGGAEVALHRLGIHLRCVVSVEASEANRRIVKRWWQNTGQSGVLRQIEGIERLSSQKIETLIEEFGGFDIVIGGSPCTCAPVSGRSVLDLNPGSGRSVLDLNLFYEFVRVFQRVRSIMGRN</sequence>
<dbReference type="GO" id="GO:0032259">
    <property type="term" value="P:methylation"/>
    <property type="evidence" value="ECO:0007669"/>
    <property type="project" value="UniProtKB-KW"/>
</dbReference>
<keyword evidence="6" id="KW-0677">Repeat</keyword>
<accession>A0A1D1YRD2</accession>
<protein>
    <recommendedName>
        <fullName evidence="2">DNA (cytosine-5-)-methyltransferase</fullName>
        <ecNumber evidence="2">2.1.1.37</ecNumber>
    </recommendedName>
</protein>
<evidence type="ECO:0000256" key="5">
    <source>
        <dbReference type="ARBA" id="ARBA00022691"/>
    </source>
</evidence>
<proteinExistence type="predicted"/>
<evidence type="ECO:0000259" key="9">
    <source>
        <dbReference type="PROSITE" id="PS51680"/>
    </source>
</evidence>
<evidence type="ECO:0000256" key="3">
    <source>
        <dbReference type="ARBA" id="ARBA00022603"/>
    </source>
</evidence>
<dbReference type="Gene3D" id="3.40.50.150">
    <property type="entry name" value="Vaccinia Virus protein VP39"/>
    <property type="match status" value="1"/>
</dbReference>
<dbReference type="GO" id="GO:0003677">
    <property type="term" value="F:DNA binding"/>
    <property type="evidence" value="ECO:0007669"/>
    <property type="project" value="UniProtKB-KW"/>
</dbReference>
<dbReference type="AlphaFoldDB" id="A0A1D1YRD2"/>
<dbReference type="InterPro" id="IPR029063">
    <property type="entry name" value="SAM-dependent_MTases_sf"/>
</dbReference>
<evidence type="ECO:0000313" key="10">
    <source>
        <dbReference type="EMBL" id="JAT57191.1"/>
    </source>
</evidence>
<dbReference type="EMBL" id="GDJX01010745">
    <property type="protein sequence ID" value="JAT57191.1"/>
    <property type="molecule type" value="Transcribed_RNA"/>
</dbReference>
<comment type="subcellular location">
    <subcellularLocation>
        <location evidence="1">Nucleus</location>
    </subcellularLocation>
</comment>
<evidence type="ECO:0000256" key="1">
    <source>
        <dbReference type="ARBA" id="ARBA00004123"/>
    </source>
</evidence>
<keyword evidence="5" id="KW-0949">S-adenosyl-L-methionine</keyword>
<dbReference type="GO" id="GO:0003886">
    <property type="term" value="F:DNA (cytosine-5-)-methyltransferase activity"/>
    <property type="evidence" value="ECO:0007669"/>
    <property type="project" value="UniProtKB-EC"/>
</dbReference>
<dbReference type="PROSITE" id="PS51680">
    <property type="entry name" value="SAM_MT_DRM"/>
    <property type="match status" value="1"/>
</dbReference>
<dbReference type="EC" id="2.1.1.37" evidence="2"/>
<gene>
    <name evidence="10" type="primary">DRM2_7</name>
    <name evidence="10" type="ORF">g.62506</name>
</gene>
<feature type="domain" description="SAM-dependent MTase DRM-type" evidence="9">
    <location>
        <begin position="411"/>
        <end position="747"/>
    </location>
</feature>